<dbReference type="eggNOG" id="ENOG503307B">
    <property type="taxonomic scope" value="Bacteria"/>
</dbReference>
<dbReference type="KEGG" id="par:Psyc_1028"/>
<name>Q4FSX7_PSYA2</name>
<dbReference type="HOGENOM" id="CLU_1081290_0_0_6"/>
<reference evidence="2 3" key="1">
    <citation type="journal article" date="2010" name="Appl. Environ. Microbiol.">
        <title>The genome sequence of Psychrobacter arcticus 273-4, a psychroactive Siberian permafrost bacterium, reveals mechanisms for adaptation to low-temperature growth.</title>
        <authorList>
            <person name="Ayala-del-Rio H.L."/>
            <person name="Chain P.S."/>
            <person name="Grzymski J.J."/>
            <person name="Ponder M.A."/>
            <person name="Ivanova N."/>
            <person name="Bergholz P.W."/>
            <person name="Di Bartolo G."/>
            <person name="Hauser L."/>
            <person name="Land M."/>
            <person name="Bakermans C."/>
            <person name="Rodrigues D."/>
            <person name="Klappenbach J."/>
            <person name="Zarka D."/>
            <person name="Larimer F."/>
            <person name="Richardson P."/>
            <person name="Murray A."/>
            <person name="Thomashow M."/>
            <person name="Tiedje J.M."/>
        </authorList>
    </citation>
    <scope>NUCLEOTIDE SEQUENCE [LARGE SCALE GENOMIC DNA]</scope>
    <source>
        <strain evidence="3">DSM 17307 / VKM B-2377 / 273-4</strain>
    </source>
</reference>
<dbReference type="Proteomes" id="UP000000546">
    <property type="component" value="Chromosome"/>
</dbReference>
<dbReference type="InterPro" id="IPR018004">
    <property type="entry name" value="KilA/APSES_HTH"/>
</dbReference>
<proteinExistence type="predicted"/>
<dbReference type="SMART" id="SM01252">
    <property type="entry name" value="KilA-N"/>
    <property type="match status" value="1"/>
</dbReference>
<feature type="domain" description="KilA-N" evidence="1">
    <location>
        <begin position="5"/>
        <end position="108"/>
    </location>
</feature>
<evidence type="ECO:0000259" key="1">
    <source>
        <dbReference type="PROSITE" id="PS51301"/>
    </source>
</evidence>
<accession>Q4FSX7</accession>
<evidence type="ECO:0000313" key="3">
    <source>
        <dbReference type="Proteomes" id="UP000000546"/>
    </source>
</evidence>
<dbReference type="OrthoDB" id="5298460at2"/>
<dbReference type="STRING" id="259536.Psyc_1028"/>
<dbReference type="EMBL" id="CP000082">
    <property type="protein sequence ID" value="AAZ18881.1"/>
    <property type="molecule type" value="Genomic_DNA"/>
</dbReference>
<dbReference type="InterPro" id="IPR017880">
    <property type="entry name" value="KilA_N"/>
</dbReference>
<protein>
    <recommendedName>
        <fullName evidence="1">KilA-N domain-containing protein</fullName>
    </recommendedName>
</protein>
<dbReference type="Pfam" id="PF04383">
    <property type="entry name" value="KilA-N"/>
    <property type="match status" value="1"/>
</dbReference>
<keyword evidence="3" id="KW-1185">Reference proteome</keyword>
<dbReference type="RefSeq" id="WP_011280303.1">
    <property type="nucleotide sequence ID" value="NC_007204.1"/>
</dbReference>
<dbReference type="AlphaFoldDB" id="Q4FSX7"/>
<evidence type="ECO:0000313" key="2">
    <source>
        <dbReference type="EMBL" id="AAZ18881.1"/>
    </source>
</evidence>
<sequence>MTSLTVYAPQITILDHIVSTIDGLYSLNDLHKASGGRVKHKPAFFLRNEQTKEIVTELQICNSPEEVLRVQRGGTNQGTWVCKELVYSYAMWISAKFHIAVVRTFDALITRTDAKQRESLVAACDKLAIGNTLRSEVYTIVANHFGYEKVTQIPAPLLPEAVAFVYEMILARQKPVKTVSDGVLMNNRMWNDVGFVKTEQMCWMTKDLSTLLAQVSEKVSEIKRAQNTIFDSFNEQKWNGLTPEQLERVDKQGKLFL</sequence>
<dbReference type="PROSITE" id="PS51301">
    <property type="entry name" value="KILA_N"/>
    <property type="match status" value="1"/>
</dbReference>
<gene>
    <name evidence="2" type="ordered locus">Psyc_1028</name>
</gene>
<organism evidence="2 3">
    <name type="scientific">Psychrobacter arcticus (strain DSM 17307 / VKM B-2377 / 273-4)</name>
    <dbReference type="NCBI Taxonomy" id="259536"/>
    <lineage>
        <taxon>Bacteria</taxon>
        <taxon>Pseudomonadati</taxon>
        <taxon>Pseudomonadota</taxon>
        <taxon>Gammaproteobacteria</taxon>
        <taxon>Moraxellales</taxon>
        <taxon>Moraxellaceae</taxon>
        <taxon>Psychrobacter</taxon>
    </lineage>
</organism>